<dbReference type="InterPro" id="IPR025166">
    <property type="entry name" value="Integrase_DNA_bind_dom"/>
</dbReference>
<dbReference type="Pfam" id="PF00589">
    <property type="entry name" value="Phage_integrase"/>
    <property type="match status" value="1"/>
</dbReference>
<comment type="similarity">
    <text evidence="1">Belongs to the 'phage' integrase family.</text>
</comment>
<dbReference type="InterPro" id="IPR013762">
    <property type="entry name" value="Integrase-like_cat_sf"/>
</dbReference>
<dbReference type="Gene3D" id="3.30.160.390">
    <property type="entry name" value="Integrase, DNA-binding domain"/>
    <property type="match status" value="1"/>
</dbReference>
<dbReference type="GO" id="GO:0015074">
    <property type="term" value="P:DNA integration"/>
    <property type="evidence" value="ECO:0007669"/>
    <property type="project" value="UniProtKB-KW"/>
</dbReference>
<dbReference type="Pfam" id="PF13356">
    <property type="entry name" value="Arm-DNA-bind_3"/>
    <property type="match status" value="1"/>
</dbReference>
<proteinExistence type="inferred from homology"/>
<evidence type="ECO:0000256" key="2">
    <source>
        <dbReference type="ARBA" id="ARBA00022908"/>
    </source>
</evidence>
<dbReference type="InterPro" id="IPR011010">
    <property type="entry name" value="DNA_brk_join_enz"/>
</dbReference>
<gene>
    <name evidence="6" type="ORF">REIFOR_01252</name>
</gene>
<dbReference type="PROSITE" id="PS51898">
    <property type="entry name" value="TYR_RECOMBINASE"/>
    <property type="match status" value="1"/>
</dbReference>
<reference evidence="6 7" key="1">
    <citation type="journal article" date="2017" name="Environ. Microbiol.">
        <title>Genomic and physiological analyses of 'Reinekea forsetii' reveal a versatile opportunistic lifestyle during spring algae blooms.</title>
        <authorList>
            <person name="Avci B."/>
            <person name="Hahnke R.L."/>
            <person name="Chafee M."/>
            <person name="Fischer T."/>
            <person name="Gruber-Vodicka H."/>
            <person name="Tegetmeyer H.E."/>
            <person name="Harder J."/>
            <person name="Fuchs B.M."/>
            <person name="Amann R.I."/>
            <person name="Teeling H."/>
        </authorList>
    </citation>
    <scope>NUCLEOTIDE SEQUENCE [LARGE SCALE GENOMIC DNA]</scope>
    <source>
        <strain evidence="6 7">Hel1_31_D35</strain>
    </source>
</reference>
<dbReference type="InterPro" id="IPR050808">
    <property type="entry name" value="Phage_Integrase"/>
</dbReference>
<name>A0A2K8KNM4_9GAMM</name>
<accession>A0A2K8KNM4</accession>
<keyword evidence="2" id="KW-0229">DNA integration</keyword>
<dbReference type="KEGG" id="rfo:REIFOR_01252"/>
<dbReference type="InterPro" id="IPR002104">
    <property type="entry name" value="Integrase_catalytic"/>
</dbReference>
<dbReference type="Gene3D" id="1.10.150.130">
    <property type="match status" value="1"/>
</dbReference>
<dbReference type="GO" id="GO:0003677">
    <property type="term" value="F:DNA binding"/>
    <property type="evidence" value="ECO:0007669"/>
    <property type="project" value="UniProtKB-KW"/>
</dbReference>
<dbReference type="InterPro" id="IPR038488">
    <property type="entry name" value="Integrase_DNA-bd_sf"/>
</dbReference>
<evidence type="ECO:0000259" key="5">
    <source>
        <dbReference type="PROSITE" id="PS51898"/>
    </source>
</evidence>
<dbReference type="PANTHER" id="PTHR30629:SF2">
    <property type="entry name" value="PROPHAGE INTEGRASE INTS-RELATED"/>
    <property type="match status" value="1"/>
</dbReference>
<evidence type="ECO:0000313" key="7">
    <source>
        <dbReference type="Proteomes" id="UP000229757"/>
    </source>
</evidence>
<dbReference type="AlphaFoldDB" id="A0A2K8KNM4"/>
<keyword evidence="4" id="KW-0233">DNA recombination</keyword>
<dbReference type="PANTHER" id="PTHR30629">
    <property type="entry name" value="PROPHAGE INTEGRASE"/>
    <property type="match status" value="1"/>
</dbReference>
<sequence length="415" mass="46203">MPKRARELTAVEIRRLVSASKQGVFAVGVISGLYLQIRGITSTSWILRKTIGSKRREIGLGAYPAIGLKEAREKARSFIEQIAQGIDPILERRAQKAAIIASQAKTVTFEQLAQEFINKKSLEFKTSKQTQKLTTMLKSYAYPIIGSMVVSDIERAHVVKLLEPIWLIKNETARRTRTYIEQVLNLAIAKGIRTGENPARWKGNLDLSLAAPNKIARVEHYASLPYQQLPEFMAKLRHQDRPGAKALELLILTAGRSGEVRNAVWAEFDLPNKVWTVPAERMKAGKVHRVPLCADAIALLEALPRSNEYVFPNSTSGRPITDNTISMVPKRIGHKVTAHGFRSTFKDWCSEHTSYADEVSELALAHVGSDSTRAAYARSELLDKRRRLMDEWALFVKHGADQKAASVTLIGSSGA</sequence>
<evidence type="ECO:0000256" key="3">
    <source>
        <dbReference type="ARBA" id="ARBA00023125"/>
    </source>
</evidence>
<evidence type="ECO:0000313" key="6">
    <source>
        <dbReference type="EMBL" id="ATX76398.1"/>
    </source>
</evidence>
<dbReference type="EMBL" id="CP011797">
    <property type="protein sequence ID" value="ATX76398.1"/>
    <property type="molecule type" value="Genomic_DNA"/>
</dbReference>
<keyword evidence="3" id="KW-0238">DNA-binding</keyword>
<dbReference type="Gene3D" id="1.10.443.10">
    <property type="entry name" value="Intergrase catalytic core"/>
    <property type="match status" value="1"/>
</dbReference>
<dbReference type="OrthoDB" id="9795573at2"/>
<dbReference type="InterPro" id="IPR053876">
    <property type="entry name" value="Phage_int_M"/>
</dbReference>
<dbReference type="GO" id="GO:0006310">
    <property type="term" value="P:DNA recombination"/>
    <property type="evidence" value="ECO:0007669"/>
    <property type="project" value="UniProtKB-KW"/>
</dbReference>
<keyword evidence="7" id="KW-1185">Reference proteome</keyword>
<dbReference type="SUPFAM" id="SSF56349">
    <property type="entry name" value="DNA breaking-rejoining enzymes"/>
    <property type="match status" value="1"/>
</dbReference>
<evidence type="ECO:0000256" key="4">
    <source>
        <dbReference type="ARBA" id="ARBA00023172"/>
    </source>
</evidence>
<dbReference type="Pfam" id="PF22022">
    <property type="entry name" value="Phage_int_M"/>
    <property type="match status" value="1"/>
</dbReference>
<evidence type="ECO:0000256" key="1">
    <source>
        <dbReference type="ARBA" id="ARBA00008857"/>
    </source>
</evidence>
<dbReference type="InterPro" id="IPR010998">
    <property type="entry name" value="Integrase_recombinase_N"/>
</dbReference>
<protein>
    <submittedName>
        <fullName evidence="6">Integrase</fullName>
    </submittedName>
</protein>
<organism evidence="6 7">
    <name type="scientific">Reinekea forsetii</name>
    <dbReference type="NCBI Taxonomy" id="1336806"/>
    <lineage>
        <taxon>Bacteria</taxon>
        <taxon>Pseudomonadati</taxon>
        <taxon>Pseudomonadota</taxon>
        <taxon>Gammaproteobacteria</taxon>
        <taxon>Oceanospirillales</taxon>
        <taxon>Saccharospirillaceae</taxon>
        <taxon>Reinekea</taxon>
    </lineage>
</organism>
<dbReference type="Proteomes" id="UP000229757">
    <property type="component" value="Chromosome"/>
</dbReference>
<feature type="domain" description="Tyr recombinase" evidence="5">
    <location>
        <begin position="219"/>
        <end position="390"/>
    </location>
</feature>
<dbReference type="CDD" id="cd00801">
    <property type="entry name" value="INT_P4_C"/>
    <property type="match status" value="1"/>
</dbReference>